<gene>
    <name evidence="1" type="ORF">PQR01_37435</name>
</gene>
<evidence type="ECO:0000313" key="2">
    <source>
        <dbReference type="Proteomes" id="UP001629235"/>
    </source>
</evidence>
<proteinExistence type="predicted"/>
<sequence>MSIQLHRLCITGPGREPAELLFGGRSYLVFGPTDTGKSYVLESLRYGLGSSGKPRENEFSAGYTRLALELQSANGEELTFFRDLVDGGEAVCDGYHQTPPQGAIPGVKPRKIAGVLALLCGASEKRILVKAGKREGLAAGDLRHFSLFDEIETLDLKPLVGTDTNLQTRRRASGAVILTGQDDDGLTLVASATERANAGGYVEAVDEELAILNARLPKDVNASNVLDEIAQLDARIQGLQTFLRSNESALNELKRARLHLQREGRRIANEHTALAEARTRFELLREKYSSDLLRLEAVETAASVMDAFAPQPCPLCDTPLEAQSRHVHAENDSFALLADAARAESQKIAHLQLGLASAIRELDEDLESLTADLREVRTQEADNLLAQDALFANSPDPDGMGLSVLATQRTEWALVSRDLDRVDVLVKRREEHAQRARRKTQTVVRNVAGDALSVCKRIKTLLSEWGVPGVEAVHFDEKNVDVLINQRNRISFGKGKRGIFLTAYVVALMEHALQSGNPHLGFVAVDSPVVTYKDPKHGGKGEELLDTTVADRFYEWLAARQEPGQVIVLENEEPSTALLKQIAHTEFIGESGGVGRRGFFPL</sequence>
<name>A0ACC7NN95_9BURK</name>
<organism evidence="1 2">
    <name type="scientific">Paraburkholderia rhynchosiae</name>
    <dbReference type="NCBI Taxonomy" id="487049"/>
    <lineage>
        <taxon>Bacteria</taxon>
        <taxon>Pseudomonadati</taxon>
        <taxon>Pseudomonadota</taxon>
        <taxon>Betaproteobacteria</taxon>
        <taxon>Burkholderiales</taxon>
        <taxon>Burkholderiaceae</taxon>
        <taxon>Paraburkholderia</taxon>
    </lineage>
</organism>
<reference evidence="1 2" key="1">
    <citation type="journal article" date="2024" name="Chem. Sci.">
        <title>Discovery of megapolipeptins by genome mining of a Burkholderiales bacteria collection.</title>
        <authorList>
            <person name="Paulo B.S."/>
            <person name="Recchia M.J.J."/>
            <person name="Lee S."/>
            <person name="Fergusson C.H."/>
            <person name="Romanowski S.B."/>
            <person name="Hernandez A."/>
            <person name="Krull N."/>
            <person name="Liu D.Y."/>
            <person name="Cavanagh H."/>
            <person name="Bos A."/>
            <person name="Gray C.A."/>
            <person name="Murphy B.T."/>
            <person name="Linington R.G."/>
            <person name="Eustaquio A.S."/>
        </authorList>
    </citation>
    <scope>NUCLEOTIDE SEQUENCE [LARGE SCALE GENOMIC DNA]</scope>
    <source>
        <strain evidence="1 2">RL18-126-BIB-B</strain>
    </source>
</reference>
<dbReference type="EMBL" id="JAQQDW010000149">
    <property type="protein sequence ID" value="MFM0108922.1"/>
    <property type="molecule type" value="Genomic_DNA"/>
</dbReference>
<accession>A0ACC7NN95</accession>
<evidence type="ECO:0000313" key="1">
    <source>
        <dbReference type="EMBL" id="MFM0108922.1"/>
    </source>
</evidence>
<comment type="caution">
    <text evidence="1">The sequence shown here is derived from an EMBL/GenBank/DDBJ whole genome shotgun (WGS) entry which is preliminary data.</text>
</comment>
<keyword evidence="2" id="KW-1185">Reference proteome</keyword>
<protein>
    <submittedName>
        <fullName evidence="1">Uncharacterized protein</fullName>
    </submittedName>
</protein>
<dbReference type="Proteomes" id="UP001629235">
    <property type="component" value="Unassembled WGS sequence"/>
</dbReference>